<dbReference type="SUPFAM" id="SSF143120">
    <property type="entry name" value="YefM-like"/>
    <property type="match status" value="1"/>
</dbReference>
<dbReference type="PANTHER" id="PTHR33713">
    <property type="entry name" value="ANTITOXIN YAFN-RELATED"/>
    <property type="match status" value="1"/>
</dbReference>
<dbReference type="InterPro" id="IPR051405">
    <property type="entry name" value="phD/YefM_antitoxin"/>
</dbReference>
<organism evidence="3 4">
    <name type="scientific">Syntrophomonas wolfei</name>
    <dbReference type="NCBI Taxonomy" id="863"/>
    <lineage>
        <taxon>Bacteria</taxon>
        <taxon>Bacillati</taxon>
        <taxon>Bacillota</taxon>
        <taxon>Clostridia</taxon>
        <taxon>Eubacteriales</taxon>
        <taxon>Syntrophomonadaceae</taxon>
        <taxon>Syntrophomonas</taxon>
    </lineage>
</organism>
<evidence type="ECO:0000256" key="1">
    <source>
        <dbReference type="ARBA" id="ARBA00009981"/>
    </source>
</evidence>
<protein>
    <recommendedName>
        <fullName evidence="2">Antitoxin</fullName>
    </recommendedName>
</protein>
<accession>A0A354YXC2</accession>
<comment type="function">
    <text evidence="2">Antitoxin component of a type II toxin-antitoxin (TA) system.</text>
</comment>
<dbReference type="RefSeq" id="WP_061214907.1">
    <property type="nucleotide sequence ID" value="NZ_DHSN01000037.1"/>
</dbReference>
<evidence type="ECO:0000313" key="3">
    <source>
        <dbReference type="EMBL" id="HBK53361.1"/>
    </source>
</evidence>
<dbReference type="EMBL" id="DNZF01000118">
    <property type="protein sequence ID" value="HBK53361.1"/>
    <property type="molecule type" value="Genomic_DNA"/>
</dbReference>
<dbReference type="NCBIfam" id="TIGR01552">
    <property type="entry name" value="phd_fam"/>
    <property type="match status" value="1"/>
</dbReference>
<reference evidence="3 4" key="1">
    <citation type="journal article" date="2018" name="Nat. Biotechnol.">
        <title>A standardized bacterial taxonomy based on genome phylogeny substantially revises the tree of life.</title>
        <authorList>
            <person name="Parks D.H."/>
            <person name="Chuvochina M."/>
            <person name="Waite D.W."/>
            <person name="Rinke C."/>
            <person name="Skarshewski A."/>
            <person name="Chaumeil P.A."/>
            <person name="Hugenholtz P."/>
        </authorList>
    </citation>
    <scope>NUCLEOTIDE SEQUENCE [LARGE SCALE GENOMIC DNA]</scope>
    <source>
        <strain evidence="3">UBA10948</strain>
    </source>
</reference>
<proteinExistence type="inferred from homology"/>
<dbReference type="InterPro" id="IPR036165">
    <property type="entry name" value="YefM-like_sf"/>
</dbReference>
<dbReference type="Gene3D" id="1.10.1220.170">
    <property type="match status" value="1"/>
</dbReference>
<dbReference type="Gene3D" id="3.40.1620.10">
    <property type="entry name" value="YefM-like domain"/>
    <property type="match status" value="1"/>
</dbReference>
<dbReference type="STRING" id="378794.GCA_001570625_02491"/>
<sequence length="84" mass="10032">MIATNYSDVRQNFKEYCDKATYDFETIIVTRERGENVVIISESEYNNLLENLYVRSNPEYYNELLQSIEQLKKGRGKKRELLDE</sequence>
<dbReference type="AlphaFoldDB" id="A0A354YXC2"/>
<dbReference type="PANTHER" id="PTHR33713:SF6">
    <property type="entry name" value="ANTITOXIN YEFM"/>
    <property type="match status" value="1"/>
</dbReference>
<evidence type="ECO:0000256" key="2">
    <source>
        <dbReference type="RuleBase" id="RU362080"/>
    </source>
</evidence>
<dbReference type="Proteomes" id="UP000263273">
    <property type="component" value="Unassembled WGS sequence"/>
</dbReference>
<evidence type="ECO:0000313" key="4">
    <source>
        <dbReference type="Proteomes" id="UP000263273"/>
    </source>
</evidence>
<dbReference type="InterPro" id="IPR006442">
    <property type="entry name" value="Antitoxin_Phd/YefM"/>
</dbReference>
<name>A0A354YXC2_9FIRM</name>
<gene>
    <name evidence="3" type="ORF">DDZ44_05450</name>
</gene>
<comment type="similarity">
    <text evidence="1 2">Belongs to the phD/YefM antitoxin family.</text>
</comment>
<comment type="caution">
    <text evidence="3">The sequence shown here is derived from an EMBL/GenBank/DDBJ whole genome shotgun (WGS) entry which is preliminary data.</text>
</comment>
<dbReference type="Pfam" id="PF02604">
    <property type="entry name" value="PhdYeFM_antitox"/>
    <property type="match status" value="1"/>
</dbReference>